<feature type="region of interest" description="Disordered" evidence="6">
    <location>
        <begin position="135"/>
        <end position="157"/>
    </location>
</feature>
<keyword evidence="2" id="KW-0732">Signal</keyword>
<dbReference type="EMBL" id="PKIZ01000002">
    <property type="protein sequence ID" value="PKZ42691.1"/>
    <property type="molecule type" value="Genomic_DNA"/>
</dbReference>
<keyword evidence="4" id="KW-0564">Palmitate</keyword>
<name>A0A2I1PDL5_9MICO</name>
<feature type="compositionally biased region" description="Basic and acidic residues" evidence="6">
    <location>
        <begin position="40"/>
        <end position="50"/>
    </location>
</feature>
<evidence type="ECO:0000313" key="7">
    <source>
        <dbReference type="EMBL" id="PKZ42691.1"/>
    </source>
</evidence>
<evidence type="ECO:0000256" key="1">
    <source>
        <dbReference type="ARBA" id="ARBA00022475"/>
    </source>
</evidence>
<dbReference type="Pfam" id="PF14041">
    <property type="entry name" value="Lipoprotein_21"/>
    <property type="match status" value="1"/>
</dbReference>
<feature type="compositionally biased region" description="Pro residues" evidence="6">
    <location>
        <begin position="79"/>
        <end position="88"/>
    </location>
</feature>
<sequence>MRLIAVTHTASNMPETTRTIHAMRVPPWSSCRVAGYDHPRPGAGRARREASNATCPDHPRPRWAASPCGSPSDVAGYAGPPPPHPRVPARPPGGPMLRRSRAMRAAAVLGCSTVLAACGAQPDAAPVRASEVPWDAFPEDHGTGSDSRETRCGPTHGRQALADSLPLLRPASGDPAVQWTGAASDYSGYAPCAELSWILVADTGDEPTPHQIMLFHRGHYLGTTLYSPTEYHPQVARVDGSTIRVTYPYPQDGDPADTPSGEAVSTFTWDPAQRRVRHEGDLPPGQS</sequence>
<dbReference type="Proteomes" id="UP000234206">
    <property type="component" value="Unassembled WGS sequence"/>
</dbReference>
<evidence type="ECO:0008006" key="9">
    <source>
        <dbReference type="Google" id="ProtNLM"/>
    </source>
</evidence>
<dbReference type="OrthoDB" id="4990759at2"/>
<evidence type="ECO:0000313" key="8">
    <source>
        <dbReference type="Proteomes" id="UP000234206"/>
    </source>
</evidence>
<feature type="compositionally biased region" description="Basic and acidic residues" evidence="6">
    <location>
        <begin position="138"/>
        <end position="151"/>
    </location>
</feature>
<evidence type="ECO:0000256" key="3">
    <source>
        <dbReference type="ARBA" id="ARBA00023136"/>
    </source>
</evidence>
<reference evidence="7 8" key="1">
    <citation type="submission" date="2017-12" db="EMBL/GenBank/DDBJ databases">
        <title>Phylogenetic diversity of female urinary microbiome.</title>
        <authorList>
            <person name="Thomas-White K."/>
            <person name="Wolfe A.J."/>
        </authorList>
    </citation>
    <scope>NUCLEOTIDE SEQUENCE [LARGE SCALE GENOMIC DNA]</scope>
    <source>
        <strain evidence="7 8">UMB1298</strain>
    </source>
</reference>
<keyword evidence="3" id="KW-0472">Membrane</keyword>
<proteinExistence type="predicted"/>
<organism evidence="7 8">
    <name type="scientific">Kytococcus schroeteri</name>
    <dbReference type="NCBI Taxonomy" id="138300"/>
    <lineage>
        <taxon>Bacteria</taxon>
        <taxon>Bacillati</taxon>
        <taxon>Actinomycetota</taxon>
        <taxon>Actinomycetes</taxon>
        <taxon>Micrococcales</taxon>
        <taxon>Kytococcaceae</taxon>
        <taxon>Kytococcus</taxon>
    </lineage>
</organism>
<evidence type="ECO:0000256" key="6">
    <source>
        <dbReference type="SAM" id="MobiDB-lite"/>
    </source>
</evidence>
<evidence type="ECO:0000256" key="5">
    <source>
        <dbReference type="ARBA" id="ARBA00023288"/>
    </source>
</evidence>
<protein>
    <recommendedName>
        <fullName evidence="9">LppP/LprE family lipoprotein</fullName>
    </recommendedName>
</protein>
<feature type="region of interest" description="Disordered" evidence="6">
    <location>
        <begin position="40"/>
        <end position="88"/>
    </location>
</feature>
<keyword evidence="1" id="KW-1003">Cell membrane</keyword>
<gene>
    <name evidence="7" type="ORF">CYJ76_02005</name>
</gene>
<keyword evidence="8" id="KW-1185">Reference proteome</keyword>
<evidence type="ECO:0000256" key="2">
    <source>
        <dbReference type="ARBA" id="ARBA00022729"/>
    </source>
</evidence>
<accession>A0A2I1PDL5</accession>
<dbReference type="AlphaFoldDB" id="A0A2I1PDL5"/>
<dbReference type="InterPro" id="IPR025971">
    <property type="entry name" value="LppP/LprE"/>
</dbReference>
<evidence type="ECO:0000256" key="4">
    <source>
        <dbReference type="ARBA" id="ARBA00023139"/>
    </source>
</evidence>
<comment type="caution">
    <text evidence="7">The sequence shown here is derived from an EMBL/GenBank/DDBJ whole genome shotgun (WGS) entry which is preliminary data.</text>
</comment>
<keyword evidence="5" id="KW-0449">Lipoprotein</keyword>
<feature type="region of interest" description="Disordered" evidence="6">
    <location>
        <begin position="249"/>
        <end position="287"/>
    </location>
</feature>